<dbReference type="Proteomes" id="UP001217089">
    <property type="component" value="Unassembled WGS sequence"/>
</dbReference>
<comment type="subunit">
    <text evidence="4">Homotetramer.</text>
</comment>
<dbReference type="EMBL" id="JARBDR010000141">
    <property type="protein sequence ID" value="KAJ8320949.1"/>
    <property type="molecule type" value="Genomic_DNA"/>
</dbReference>
<gene>
    <name evidence="10" type="ORF">KUTeg_002536</name>
</gene>
<evidence type="ECO:0000256" key="4">
    <source>
        <dbReference type="ARBA" id="ARBA00011881"/>
    </source>
</evidence>
<dbReference type="PANTHER" id="PTHR43668">
    <property type="entry name" value="ALLANTOINASE"/>
    <property type="match status" value="1"/>
</dbReference>
<reference evidence="10 11" key="1">
    <citation type="submission" date="2022-12" db="EMBL/GenBank/DDBJ databases">
        <title>Chromosome-level genome of Tegillarca granosa.</title>
        <authorList>
            <person name="Kim J."/>
        </authorList>
    </citation>
    <scope>NUCLEOTIDE SEQUENCE [LARGE SCALE GENOMIC DNA]</scope>
    <source>
        <strain evidence="10">Teg-2019</strain>
        <tissue evidence="10">Adductor muscle</tissue>
    </source>
</reference>
<organism evidence="10 11">
    <name type="scientific">Tegillarca granosa</name>
    <name type="common">Malaysian cockle</name>
    <name type="synonym">Anadara granosa</name>
    <dbReference type="NCBI Taxonomy" id="220873"/>
    <lineage>
        <taxon>Eukaryota</taxon>
        <taxon>Metazoa</taxon>
        <taxon>Spiralia</taxon>
        <taxon>Lophotrochozoa</taxon>
        <taxon>Mollusca</taxon>
        <taxon>Bivalvia</taxon>
        <taxon>Autobranchia</taxon>
        <taxon>Pteriomorphia</taxon>
        <taxon>Arcoida</taxon>
        <taxon>Arcoidea</taxon>
        <taxon>Arcidae</taxon>
        <taxon>Tegillarca</taxon>
    </lineage>
</organism>
<comment type="caution">
    <text evidence="10">The sequence shown here is derived from an EMBL/GenBank/DDBJ whole genome shotgun (WGS) entry which is preliminary data.</text>
</comment>
<evidence type="ECO:0000256" key="6">
    <source>
        <dbReference type="ARBA" id="ARBA00022723"/>
    </source>
</evidence>
<proteinExistence type="inferred from homology"/>
<dbReference type="InterPro" id="IPR006680">
    <property type="entry name" value="Amidohydro-rel"/>
</dbReference>
<dbReference type="Pfam" id="PF01979">
    <property type="entry name" value="Amidohydro_1"/>
    <property type="match status" value="1"/>
</dbReference>
<dbReference type="InterPro" id="IPR011059">
    <property type="entry name" value="Metal-dep_hydrolase_composite"/>
</dbReference>
<dbReference type="InterPro" id="IPR032466">
    <property type="entry name" value="Metal_Hydrolase"/>
</dbReference>
<evidence type="ECO:0000259" key="9">
    <source>
        <dbReference type="Pfam" id="PF01979"/>
    </source>
</evidence>
<evidence type="ECO:0000256" key="3">
    <source>
        <dbReference type="ARBA" id="ARBA00010368"/>
    </source>
</evidence>
<keyword evidence="6" id="KW-0479">Metal-binding</keyword>
<protein>
    <recommendedName>
        <fullName evidence="5">allantoinase</fullName>
        <ecNumber evidence="5">3.5.2.5</ecNumber>
    </recommendedName>
</protein>
<evidence type="ECO:0000256" key="1">
    <source>
        <dbReference type="ARBA" id="ARBA00001947"/>
    </source>
</evidence>
<evidence type="ECO:0000256" key="7">
    <source>
        <dbReference type="ARBA" id="ARBA00022801"/>
    </source>
</evidence>
<accession>A0ABQ9FUL1</accession>
<comment type="cofactor">
    <cofactor evidence="1">
        <name>Zn(2+)</name>
        <dbReference type="ChEBI" id="CHEBI:29105"/>
    </cofactor>
</comment>
<comment type="pathway">
    <text evidence="2">Nitrogen metabolism; (S)-allantoin degradation; allantoate from (S)-allantoin: step 1/1.</text>
</comment>
<dbReference type="PANTHER" id="PTHR43668:SF2">
    <property type="entry name" value="ALLANTOINASE"/>
    <property type="match status" value="1"/>
</dbReference>
<evidence type="ECO:0000313" key="11">
    <source>
        <dbReference type="Proteomes" id="UP001217089"/>
    </source>
</evidence>
<keyword evidence="11" id="KW-1185">Reference proteome</keyword>
<evidence type="ECO:0000256" key="2">
    <source>
        <dbReference type="ARBA" id="ARBA00004968"/>
    </source>
</evidence>
<dbReference type="EC" id="3.5.2.5" evidence="5"/>
<name>A0ABQ9FUL1_TEGGR</name>
<sequence length="452" mass="50080">MSGQTRIFSSQKVLFDNCIEPASIVVKNGKIEEVARGISGNDLAIREGISQVVDVDDALIMPGVVDCHVHVNEPGRTHWEGYYTATRAAAAGGITTIIDMPLNSIPSTTTLPAFNVKLENAKDKCYVDVGFWGGIVPNNQNELIPMLNAGIMGFKCFLIHSGVDEFPSVEKSDLETAFQVLQGSDTVVLVPKPELYETFLKSRPEVMEVEAISIVCEMCLKYQVRCHIVHLSSASALPLIRQTKKLGAPLTVETCHHYLALEAETIPNGATQYKCCPPIREKYNQQLLWKALQEGDIDMVVSDHSPCTPDLKLLEQGDFLTAWGGVSSVQFGLSLFWTNCQQYGFTLFDLVKLLCKNTAKLVKLENRKGAIKPGYDADFVIWDPEGSYQVKTEDIQHKNKVTPYLGKVMKGRVYRTVVGGETVFSQGEFIDRPTGSFLFTDLKQNDSEKSKL</sequence>
<comment type="similarity">
    <text evidence="3">Belongs to the metallo-dependent hydrolases superfamily. Allantoinase family.</text>
</comment>
<feature type="domain" description="Amidohydrolase-related" evidence="9">
    <location>
        <begin position="60"/>
        <end position="423"/>
    </location>
</feature>
<keyword evidence="8" id="KW-0862">Zinc</keyword>
<keyword evidence="7" id="KW-0378">Hydrolase</keyword>
<evidence type="ECO:0000256" key="5">
    <source>
        <dbReference type="ARBA" id="ARBA00012863"/>
    </source>
</evidence>
<dbReference type="SUPFAM" id="SSF51338">
    <property type="entry name" value="Composite domain of metallo-dependent hydrolases"/>
    <property type="match status" value="1"/>
</dbReference>
<dbReference type="NCBIfam" id="TIGR03178">
    <property type="entry name" value="allantoinase"/>
    <property type="match status" value="1"/>
</dbReference>
<evidence type="ECO:0000313" key="10">
    <source>
        <dbReference type="EMBL" id="KAJ8320949.1"/>
    </source>
</evidence>
<evidence type="ECO:0000256" key="8">
    <source>
        <dbReference type="ARBA" id="ARBA00022833"/>
    </source>
</evidence>
<dbReference type="InterPro" id="IPR017593">
    <property type="entry name" value="Allantoinase"/>
</dbReference>
<dbReference type="InterPro" id="IPR050138">
    <property type="entry name" value="DHOase/Allantoinase_Hydrolase"/>
</dbReference>
<dbReference type="SUPFAM" id="SSF51556">
    <property type="entry name" value="Metallo-dependent hydrolases"/>
    <property type="match status" value="1"/>
</dbReference>
<dbReference type="Gene3D" id="3.20.20.140">
    <property type="entry name" value="Metal-dependent hydrolases"/>
    <property type="match status" value="1"/>
</dbReference>